<comment type="subcellular location">
    <subcellularLocation>
        <location evidence="2">Nucleus</location>
        <location evidence="2">Nucleolus</location>
    </subcellularLocation>
</comment>
<evidence type="ECO:0000256" key="1">
    <source>
        <dbReference type="ARBA" id="ARBA00002475"/>
    </source>
</evidence>
<organism evidence="10 11">
    <name type="scientific">Coemansia javaensis</name>
    <dbReference type="NCBI Taxonomy" id="2761396"/>
    <lineage>
        <taxon>Eukaryota</taxon>
        <taxon>Fungi</taxon>
        <taxon>Fungi incertae sedis</taxon>
        <taxon>Zoopagomycota</taxon>
        <taxon>Kickxellomycotina</taxon>
        <taxon>Kickxellomycetes</taxon>
        <taxon>Kickxellales</taxon>
        <taxon>Kickxellaceae</taxon>
        <taxon>Coemansia</taxon>
    </lineage>
</organism>
<feature type="domain" description="RRM" evidence="9">
    <location>
        <begin position="146"/>
        <end position="244"/>
    </location>
</feature>
<evidence type="ECO:0000259" key="9">
    <source>
        <dbReference type="PROSITE" id="PS50102"/>
    </source>
</evidence>
<feature type="compositionally biased region" description="Basic and acidic residues" evidence="8">
    <location>
        <begin position="394"/>
        <end position="404"/>
    </location>
</feature>
<evidence type="ECO:0000313" key="11">
    <source>
        <dbReference type="Proteomes" id="UP001140217"/>
    </source>
</evidence>
<comment type="similarity">
    <text evidence="3">Belongs to the RRM RBM34 family.</text>
</comment>
<dbReference type="PROSITE" id="PS50102">
    <property type="entry name" value="RRM"/>
    <property type="match status" value="2"/>
</dbReference>
<dbReference type="InterPro" id="IPR034221">
    <property type="entry name" value="RBM34_RRM2"/>
</dbReference>
<protein>
    <recommendedName>
        <fullName evidence="4">Nucleolar protein 12</fullName>
    </recommendedName>
</protein>
<dbReference type="SMART" id="SM00360">
    <property type="entry name" value="RRM"/>
    <property type="match status" value="2"/>
</dbReference>
<evidence type="ECO:0000256" key="8">
    <source>
        <dbReference type="SAM" id="MobiDB-lite"/>
    </source>
</evidence>
<dbReference type="Pfam" id="PF00076">
    <property type="entry name" value="RRM_1"/>
    <property type="match status" value="1"/>
</dbReference>
<dbReference type="EMBL" id="JANBUL010000231">
    <property type="protein sequence ID" value="KAJ2778403.1"/>
    <property type="molecule type" value="Genomic_DNA"/>
</dbReference>
<evidence type="ECO:0000256" key="5">
    <source>
        <dbReference type="ARBA" id="ARBA00022884"/>
    </source>
</evidence>
<sequence>MATTLEKGELSRLLVGAAQAAGAPIDSALDSLFANAPPQTPTAQAVPAPAPFALVDKSQQPEPEPEGQKKKKAKKKSGDGKKPEETPQQAAAPAPRRAKRARHEDEMSVDEDSSADEREGARGRGAAGEKRVLLGRMPQDPEVLRRTLFVGNLAVTAITDRAVYKELRELCGRYGRIKTVRFRSIAFSELLPRKIAFISGKLHSERHACNAYVEYAEQESADKAVELNGAVFQDRHLRVDVAANDKARDMKRSVFVGNLSFAAEEEALWRHFGTCGAVENVRIVRDAKTNLGKGFAYVQFAERATVALALKLDGTEVAGRKLRVKRATENALAQKKKERDDAAKPATVAAALESTRSVKGDKPSAKKRRTARSQAYAEKRLNSLGSEPAASRGPPRDELPGRHF</sequence>
<dbReference type="OrthoDB" id="442677at2759"/>
<feature type="region of interest" description="Disordered" evidence="8">
    <location>
        <begin position="31"/>
        <end position="130"/>
    </location>
</feature>
<keyword evidence="5 7" id="KW-0694">RNA-binding</keyword>
<gene>
    <name evidence="10" type="primary">NOP12</name>
    <name evidence="10" type="ORF">H4R18_004623</name>
</gene>
<dbReference type="PANTHER" id="PTHR23236:SF25">
    <property type="entry name" value="RNA-BINDING PROTEIN 34"/>
    <property type="match status" value="1"/>
</dbReference>
<keyword evidence="6" id="KW-0539">Nucleus</keyword>
<dbReference type="PANTHER" id="PTHR23236">
    <property type="entry name" value="EUKARYOTIC TRANSLATION INITIATION FACTOR 4B/4H"/>
    <property type="match status" value="1"/>
</dbReference>
<dbReference type="Proteomes" id="UP001140217">
    <property type="component" value="Unassembled WGS sequence"/>
</dbReference>
<reference evidence="10" key="1">
    <citation type="submission" date="2022-07" db="EMBL/GenBank/DDBJ databases">
        <title>Phylogenomic reconstructions and comparative analyses of Kickxellomycotina fungi.</title>
        <authorList>
            <person name="Reynolds N.K."/>
            <person name="Stajich J.E."/>
            <person name="Barry K."/>
            <person name="Grigoriev I.V."/>
            <person name="Crous P."/>
            <person name="Smith M.E."/>
        </authorList>
    </citation>
    <scope>NUCLEOTIDE SEQUENCE</scope>
    <source>
        <strain evidence="10">NBRC 105414</strain>
    </source>
</reference>
<evidence type="ECO:0000256" key="7">
    <source>
        <dbReference type="PROSITE-ProRule" id="PRU00176"/>
    </source>
</evidence>
<feature type="compositionally biased region" description="Low complexity" evidence="8">
    <location>
        <begin position="33"/>
        <end position="61"/>
    </location>
</feature>
<evidence type="ECO:0000313" key="10">
    <source>
        <dbReference type="EMBL" id="KAJ2778403.1"/>
    </source>
</evidence>
<name>A0A9W8H4D2_9FUNG</name>
<evidence type="ECO:0000256" key="2">
    <source>
        <dbReference type="ARBA" id="ARBA00004604"/>
    </source>
</evidence>
<keyword evidence="11" id="KW-1185">Reference proteome</keyword>
<dbReference type="GO" id="GO:0003723">
    <property type="term" value="F:RNA binding"/>
    <property type="evidence" value="ECO:0007669"/>
    <property type="project" value="UniProtKB-UniRule"/>
</dbReference>
<feature type="compositionally biased region" description="Basic and acidic residues" evidence="8">
    <location>
        <begin position="115"/>
        <end position="130"/>
    </location>
</feature>
<feature type="domain" description="RRM" evidence="9">
    <location>
        <begin position="252"/>
        <end position="329"/>
    </location>
</feature>
<dbReference type="InterPro" id="IPR012677">
    <property type="entry name" value="Nucleotide-bd_a/b_plait_sf"/>
</dbReference>
<feature type="compositionally biased region" description="Low complexity" evidence="8">
    <location>
        <begin position="86"/>
        <end position="95"/>
    </location>
</feature>
<feature type="region of interest" description="Disordered" evidence="8">
    <location>
        <begin position="333"/>
        <end position="404"/>
    </location>
</feature>
<dbReference type="InterPro" id="IPR035979">
    <property type="entry name" value="RBD_domain_sf"/>
</dbReference>
<dbReference type="Gene3D" id="3.30.70.330">
    <property type="match status" value="2"/>
</dbReference>
<dbReference type="SUPFAM" id="SSF54928">
    <property type="entry name" value="RNA-binding domain, RBD"/>
    <property type="match status" value="2"/>
</dbReference>
<dbReference type="CDD" id="cd12395">
    <property type="entry name" value="RRM2_RBM34"/>
    <property type="match status" value="1"/>
</dbReference>
<feature type="compositionally biased region" description="Basic and acidic residues" evidence="8">
    <location>
        <begin position="76"/>
        <end position="85"/>
    </location>
</feature>
<evidence type="ECO:0000256" key="4">
    <source>
        <dbReference type="ARBA" id="ARBA00015520"/>
    </source>
</evidence>
<proteinExistence type="inferred from homology"/>
<accession>A0A9W8H4D2</accession>
<evidence type="ECO:0000256" key="3">
    <source>
        <dbReference type="ARBA" id="ARBA00007077"/>
    </source>
</evidence>
<dbReference type="InterPro" id="IPR000504">
    <property type="entry name" value="RRM_dom"/>
</dbReference>
<comment type="caution">
    <text evidence="10">The sequence shown here is derived from an EMBL/GenBank/DDBJ whole genome shotgun (WGS) entry which is preliminary data.</text>
</comment>
<comment type="function">
    <text evidence="1">Involved in pre-25S rRNA processing.</text>
</comment>
<evidence type="ECO:0000256" key="6">
    <source>
        <dbReference type="ARBA" id="ARBA00023242"/>
    </source>
</evidence>
<dbReference type="AlphaFoldDB" id="A0A9W8H4D2"/>